<dbReference type="PANTHER" id="PTHR11012:SF55">
    <property type="entry name" value="BHLH DOMAIN-CONTAINING PROTEIN"/>
    <property type="match status" value="1"/>
</dbReference>
<protein>
    <recommendedName>
        <fullName evidence="1">CHK kinase-like domain-containing protein</fullName>
    </recommendedName>
</protein>
<proteinExistence type="predicted"/>
<sequence length="394" mass="45320">MEEIKGLEQLLNLPKGATVEQTVTRLTAPGENYGSLMLKIDIKIKEESSEEKYLHLVGKCLPPNKEMQEIFDVDTTFRKEILWYTEAIPTFHSFEKSGDTENAPYCFPKLYGSRLSLKPESNALDDDVLILLENLVVQGYKTGNRLEGFDLQTTKVILSTLARVHSVFTSIRLKEPATFQEKIVPSLHSKEKDLPPFGPGVVSFLDKEKPEYRYLFPRIQDTFNCSKLGTLELREPWLTVTHNDLWVNNMLLKANGKSHDVMFLDFQMCACGSPVLDLVFFLMTSVSLSVLRQRLDELLSFYYDEFIAGLKRMKLDTDAFTFDGFLNELKQEGKSNFIHSLFFVLIVLNNKEADATEESFDPQAFIRQLVTNINESQRDKICYLVDEFAKREWI</sequence>
<evidence type="ECO:0000313" key="2">
    <source>
        <dbReference type="EMBL" id="KAF7273356.1"/>
    </source>
</evidence>
<dbReference type="Proteomes" id="UP000625711">
    <property type="component" value="Unassembled WGS sequence"/>
</dbReference>
<evidence type="ECO:0000313" key="3">
    <source>
        <dbReference type="Proteomes" id="UP000625711"/>
    </source>
</evidence>
<comment type="caution">
    <text evidence="2">The sequence shown here is derived from an EMBL/GenBank/DDBJ whole genome shotgun (WGS) entry which is preliminary data.</text>
</comment>
<evidence type="ECO:0000259" key="1">
    <source>
        <dbReference type="SMART" id="SM00587"/>
    </source>
</evidence>
<dbReference type="Gene3D" id="3.90.1200.10">
    <property type="match status" value="1"/>
</dbReference>
<dbReference type="InterPro" id="IPR011009">
    <property type="entry name" value="Kinase-like_dom_sf"/>
</dbReference>
<dbReference type="PANTHER" id="PTHR11012">
    <property type="entry name" value="PROTEIN KINASE-LIKE DOMAIN-CONTAINING"/>
    <property type="match status" value="1"/>
</dbReference>
<dbReference type="SUPFAM" id="SSF56112">
    <property type="entry name" value="Protein kinase-like (PK-like)"/>
    <property type="match status" value="1"/>
</dbReference>
<dbReference type="Pfam" id="PF02958">
    <property type="entry name" value="EcKL"/>
    <property type="match status" value="1"/>
</dbReference>
<keyword evidence="3" id="KW-1185">Reference proteome</keyword>
<gene>
    <name evidence="2" type="ORF">GWI33_013932</name>
</gene>
<name>A0A834M658_RHYFE</name>
<dbReference type="AlphaFoldDB" id="A0A834M658"/>
<dbReference type="InterPro" id="IPR004119">
    <property type="entry name" value="EcKL"/>
</dbReference>
<dbReference type="EMBL" id="JAACXV010013471">
    <property type="protein sequence ID" value="KAF7273356.1"/>
    <property type="molecule type" value="Genomic_DNA"/>
</dbReference>
<organism evidence="2 3">
    <name type="scientific">Rhynchophorus ferrugineus</name>
    <name type="common">Red palm weevil</name>
    <name type="synonym">Curculio ferrugineus</name>
    <dbReference type="NCBI Taxonomy" id="354439"/>
    <lineage>
        <taxon>Eukaryota</taxon>
        <taxon>Metazoa</taxon>
        <taxon>Ecdysozoa</taxon>
        <taxon>Arthropoda</taxon>
        <taxon>Hexapoda</taxon>
        <taxon>Insecta</taxon>
        <taxon>Pterygota</taxon>
        <taxon>Neoptera</taxon>
        <taxon>Endopterygota</taxon>
        <taxon>Coleoptera</taxon>
        <taxon>Polyphaga</taxon>
        <taxon>Cucujiformia</taxon>
        <taxon>Curculionidae</taxon>
        <taxon>Dryophthorinae</taxon>
        <taxon>Rhynchophorus</taxon>
    </lineage>
</organism>
<dbReference type="OrthoDB" id="191037at2759"/>
<dbReference type="InterPro" id="IPR015897">
    <property type="entry name" value="CHK_kinase-like"/>
</dbReference>
<dbReference type="SMART" id="SM00587">
    <property type="entry name" value="CHK"/>
    <property type="match status" value="1"/>
</dbReference>
<reference evidence="2" key="1">
    <citation type="submission" date="2020-08" db="EMBL/GenBank/DDBJ databases">
        <title>Genome sequencing and assembly of the red palm weevil Rhynchophorus ferrugineus.</title>
        <authorList>
            <person name="Dias G.B."/>
            <person name="Bergman C.M."/>
            <person name="Manee M."/>
        </authorList>
    </citation>
    <scope>NUCLEOTIDE SEQUENCE</scope>
    <source>
        <strain evidence="2">AA-2017</strain>
        <tissue evidence="2">Whole larva</tissue>
    </source>
</reference>
<feature type="domain" description="CHK kinase-like" evidence="1">
    <location>
        <begin position="130"/>
        <end position="312"/>
    </location>
</feature>
<accession>A0A834M658</accession>